<dbReference type="Pfam" id="PF14580">
    <property type="entry name" value="LRR_9"/>
    <property type="match status" value="1"/>
</dbReference>
<dbReference type="OrthoDB" id="433501at2759"/>
<dbReference type="AlphaFoldDB" id="A0A8S1TUH8"/>
<reference evidence="1" key="1">
    <citation type="submission" date="2021-01" db="EMBL/GenBank/DDBJ databases">
        <authorList>
            <consortium name="Genoscope - CEA"/>
            <person name="William W."/>
        </authorList>
    </citation>
    <scope>NUCLEOTIDE SEQUENCE</scope>
</reference>
<comment type="caution">
    <text evidence="1">The sequence shown here is derived from an EMBL/GenBank/DDBJ whole genome shotgun (WGS) entry which is preliminary data.</text>
</comment>
<evidence type="ECO:0000313" key="1">
    <source>
        <dbReference type="EMBL" id="CAD8155758.1"/>
    </source>
</evidence>
<evidence type="ECO:0000313" key="2">
    <source>
        <dbReference type="Proteomes" id="UP000683925"/>
    </source>
</evidence>
<sequence length="72" mass="8484">MKINSELIQRSHHFINPLNNRQLDLRAKKLQPLKIQEPNGYQDSFMLEFFNHIDLGDNDIKKLGKSHLIEEA</sequence>
<proteinExistence type="predicted"/>
<protein>
    <submittedName>
        <fullName evidence="1">Uncharacterized protein</fullName>
    </submittedName>
</protein>
<dbReference type="Proteomes" id="UP000683925">
    <property type="component" value="Unassembled WGS sequence"/>
</dbReference>
<gene>
    <name evidence="1" type="ORF">POCTA_138.1.T0310105</name>
</gene>
<name>A0A8S1TUH8_PAROT</name>
<keyword evidence="2" id="KW-1185">Reference proteome</keyword>
<organism evidence="1 2">
    <name type="scientific">Paramecium octaurelia</name>
    <dbReference type="NCBI Taxonomy" id="43137"/>
    <lineage>
        <taxon>Eukaryota</taxon>
        <taxon>Sar</taxon>
        <taxon>Alveolata</taxon>
        <taxon>Ciliophora</taxon>
        <taxon>Intramacronucleata</taxon>
        <taxon>Oligohymenophorea</taxon>
        <taxon>Peniculida</taxon>
        <taxon>Parameciidae</taxon>
        <taxon>Paramecium</taxon>
    </lineage>
</organism>
<dbReference type="EMBL" id="CAJJDP010000031">
    <property type="protein sequence ID" value="CAD8155758.1"/>
    <property type="molecule type" value="Genomic_DNA"/>
</dbReference>
<accession>A0A8S1TUH8</accession>